<evidence type="ECO:0000313" key="4">
    <source>
        <dbReference type="Proteomes" id="UP001500604"/>
    </source>
</evidence>
<proteinExistence type="predicted"/>
<dbReference type="RefSeq" id="WP_345197061.1">
    <property type="nucleotide sequence ID" value="NZ_BAABFL010000422.1"/>
</dbReference>
<name>A0ABP8V491_9GAMM</name>
<reference evidence="4" key="1">
    <citation type="journal article" date="2019" name="Int. J. Syst. Evol. Microbiol.">
        <title>The Global Catalogue of Microorganisms (GCM) 10K type strain sequencing project: providing services to taxonomists for standard genome sequencing and annotation.</title>
        <authorList>
            <consortium name="The Broad Institute Genomics Platform"/>
            <consortium name="The Broad Institute Genome Sequencing Center for Infectious Disease"/>
            <person name="Wu L."/>
            <person name="Ma J."/>
        </authorList>
    </citation>
    <scope>NUCLEOTIDE SEQUENCE [LARGE SCALE GENOMIC DNA]</scope>
    <source>
        <strain evidence="4">JCM 17805</strain>
    </source>
</reference>
<organism evidence="3 4">
    <name type="scientific">Kistimonas scapharcae</name>
    <dbReference type="NCBI Taxonomy" id="1036133"/>
    <lineage>
        <taxon>Bacteria</taxon>
        <taxon>Pseudomonadati</taxon>
        <taxon>Pseudomonadota</taxon>
        <taxon>Gammaproteobacteria</taxon>
        <taxon>Oceanospirillales</taxon>
        <taxon>Endozoicomonadaceae</taxon>
        <taxon>Kistimonas</taxon>
    </lineage>
</organism>
<dbReference type="Pfam" id="PF20661">
    <property type="entry name" value="SutA-RBD"/>
    <property type="match status" value="1"/>
</dbReference>
<feature type="compositionally biased region" description="Basic and acidic residues" evidence="1">
    <location>
        <begin position="1"/>
        <end position="15"/>
    </location>
</feature>
<sequence length="82" mass="9080">MSLTDEVRLRQRDGEDLSPSSRASEREVISQQVAAFLTGGGQIRQIETGRTRHQCRQWGAMGSMGLKQAEKQAARAAAKTRH</sequence>
<evidence type="ECO:0000256" key="1">
    <source>
        <dbReference type="SAM" id="MobiDB-lite"/>
    </source>
</evidence>
<feature type="region of interest" description="Disordered" evidence="1">
    <location>
        <begin position="61"/>
        <end position="82"/>
    </location>
</feature>
<evidence type="ECO:0000313" key="3">
    <source>
        <dbReference type="EMBL" id="GAA4650814.1"/>
    </source>
</evidence>
<comment type="caution">
    <text evidence="3">The sequence shown here is derived from an EMBL/GenBank/DDBJ whole genome shotgun (WGS) entry which is preliminary data.</text>
</comment>
<keyword evidence="4" id="KW-1185">Reference proteome</keyword>
<feature type="domain" description="Transcriptional regulator SutA RNAP-binding" evidence="2">
    <location>
        <begin position="21"/>
        <end position="50"/>
    </location>
</feature>
<dbReference type="EMBL" id="BAABFL010000422">
    <property type="protein sequence ID" value="GAA4650814.1"/>
    <property type="molecule type" value="Genomic_DNA"/>
</dbReference>
<feature type="region of interest" description="Disordered" evidence="1">
    <location>
        <begin position="1"/>
        <end position="26"/>
    </location>
</feature>
<gene>
    <name evidence="3" type="ORF">GCM10023116_30970</name>
</gene>
<dbReference type="Proteomes" id="UP001500604">
    <property type="component" value="Unassembled WGS sequence"/>
</dbReference>
<protein>
    <recommendedName>
        <fullName evidence="2">Transcriptional regulator SutA RNAP-binding domain-containing protein</fullName>
    </recommendedName>
</protein>
<evidence type="ECO:0000259" key="2">
    <source>
        <dbReference type="Pfam" id="PF20661"/>
    </source>
</evidence>
<dbReference type="InterPro" id="IPR049191">
    <property type="entry name" value="SutA_RBD"/>
</dbReference>
<accession>A0ABP8V491</accession>